<feature type="region of interest" description="Disordered" evidence="10">
    <location>
        <begin position="617"/>
        <end position="648"/>
    </location>
</feature>
<dbReference type="PANTHER" id="PTHR42798:SF6">
    <property type="entry name" value="CELL DIVISION ATP-BINDING PROTEIN FTSE"/>
    <property type="match status" value="1"/>
</dbReference>
<dbReference type="EMBL" id="FOAT01000011">
    <property type="protein sequence ID" value="SEL09029.1"/>
    <property type="molecule type" value="Genomic_DNA"/>
</dbReference>
<dbReference type="InterPro" id="IPR017911">
    <property type="entry name" value="MacB-like_ATP-bd"/>
</dbReference>
<evidence type="ECO:0000259" key="12">
    <source>
        <dbReference type="PROSITE" id="PS50893"/>
    </source>
</evidence>
<dbReference type="GO" id="GO:0005524">
    <property type="term" value="F:ATP binding"/>
    <property type="evidence" value="ECO:0007669"/>
    <property type="project" value="UniProtKB-KW"/>
</dbReference>
<accession>A0A1H7MD91</accession>
<dbReference type="GO" id="GO:0022857">
    <property type="term" value="F:transmembrane transporter activity"/>
    <property type="evidence" value="ECO:0007669"/>
    <property type="project" value="UniProtKB-ARBA"/>
</dbReference>
<comment type="similarity">
    <text evidence="9">Belongs to the ABC transporter superfamily. Macrolide exporter (TC 3.A.1.122) family.</text>
</comment>
<evidence type="ECO:0000313" key="14">
    <source>
        <dbReference type="Proteomes" id="UP000186015"/>
    </source>
</evidence>
<dbReference type="PANTHER" id="PTHR42798">
    <property type="entry name" value="LIPOPROTEIN-RELEASING SYSTEM ATP-BINDING PROTEIN LOLD"/>
    <property type="match status" value="1"/>
</dbReference>
<dbReference type="PROSITE" id="PS50893">
    <property type="entry name" value="ABC_TRANSPORTER_2"/>
    <property type="match status" value="1"/>
</dbReference>
<gene>
    <name evidence="13" type="ORF">SAMN05216469_11183</name>
</gene>
<dbReference type="GO" id="GO:0098796">
    <property type="term" value="C:membrane protein complex"/>
    <property type="evidence" value="ECO:0007669"/>
    <property type="project" value="UniProtKB-ARBA"/>
</dbReference>
<evidence type="ECO:0000256" key="8">
    <source>
        <dbReference type="ARBA" id="ARBA00023136"/>
    </source>
</evidence>
<dbReference type="PROSITE" id="PS00211">
    <property type="entry name" value="ABC_TRANSPORTER_1"/>
    <property type="match status" value="1"/>
</dbReference>
<evidence type="ECO:0000256" key="2">
    <source>
        <dbReference type="ARBA" id="ARBA00022448"/>
    </source>
</evidence>
<evidence type="ECO:0000256" key="11">
    <source>
        <dbReference type="SAM" id="Phobius"/>
    </source>
</evidence>
<evidence type="ECO:0000256" key="9">
    <source>
        <dbReference type="ARBA" id="ARBA00038388"/>
    </source>
</evidence>
<evidence type="ECO:0000256" key="5">
    <source>
        <dbReference type="ARBA" id="ARBA00022741"/>
    </source>
</evidence>
<evidence type="ECO:0000313" key="13">
    <source>
        <dbReference type="EMBL" id="SEL09029.1"/>
    </source>
</evidence>
<evidence type="ECO:0000256" key="10">
    <source>
        <dbReference type="SAM" id="MobiDB-lite"/>
    </source>
</evidence>
<keyword evidence="3" id="KW-1003">Cell membrane</keyword>
<dbReference type="GO" id="GO:0005886">
    <property type="term" value="C:plasma membrane"/>
    <property type="evidence" value="ECO:0007669"/>
    <property type="project" value="UniProtKB-SubCell"/>
</dbReference>
<feature type="domain" description="ABC transporter" evidence="12">
    <location>
        <begin position="2"/>
        <end position="240"/>
    </location>
</feature>
<evidence type="ECO:0000256" key="6">
    <source>
        <dbReference type="ARBA" id="ARBA00022840"/>
    </source>
</evidence>
<organism evidence="13 14">
    <name type="scientific">Ruminococcus albus</name>
    <dbReference type="NCBI Taxonomy" id="1264"/>
    <lineage>
        <taxon>Bacteria</taxon>
        <taxon>Bacillati</taxon>
        <taxon>Bacillota</taxon>
        <taxon>Clostridia</taxon>
        <taxon>Eubacteriales</taxon>
        <taxon>Oscillospiraceae</taxon>
        <taxon>Ruminococcus</taxon>
    </lineage>
</organism>
<keyword evidence="6" id="KW-0067">ATP-binding</keyword>
<dbReference type="InterPro" id="IPR017871">
    <property type="entry name" value="ABC_transporter-like_CS"/>
</dbReference>
<evidence type="ECO:0000256" key="1">
    <source>
        <dbReference type="ARBA" id="ARBA00004429"/>
    </source>
</evidence>
<dbReference type="InterPro" id="IPR003593">
    <property type="entry name" value="AAA+_ATPase"/>
</dbReference>
<keyword evidence="5" id="KW-0547">Nucleotide-binding</keyword>
<keyword evidence="4 11" id="KW-0812">Transmembrane</keyword>
<dbReference type="CDD" id="cd03255">
    <property type="entry name" value="ABC_MJ0796_LolCDE_FtsE"/>
    <property type="match status" value="1"/>
</dbReference>
<dbReference type="SUPFAM" id="SSF52540">
    <property type="entry name" value="P-loop containing nucleoside triphosphate hydrolases"/>
    <property type="match status" value="1"/>
</dbReference>
<feature type="transmembrane region" description="Helical" evidence="11">
    <location>
        <begin position="927"/>
        <end position="951"/>
    </location>
</feature>
<dbReference type="Pfam" id="PF00005">
    <property type="entry name" value="ABC_tran"/>
    <property type="match status" value="1"/>
</dbReference>
<dbReference type="RefSeq" id="WP_074834135.1">
    <property type="nucleotide sequence ID" value="NZ_FOAT01000011.1"/>
</dbReference>
<proteinExistence type="inferred from homology"/>
<dbReference type="InterPro" id="IPR003439">
    <property type="entry name" value="ABC_transporter-like_ATP-bd"/>
</dbReference>
<evidence type="ECO:0000256" key="7">
    <source>
        <dbReference type="ARBA" id="ARBA00022989"/>
    </source>
</evidence>
<dbReference type="InterPro" id="IPR003838">
    <property type="entry name" value="ABC3_permease_C"/>
</dbReference>
<feature type="transmembrane region" description="Helical" evidence="11">
    <location>
        <begin position="877"/>
        <end position="906"/>
    </location>
</feature>
<dbReference type="Gene3D" id="3.40.50.300">
    <property type="entry name" value="P-loop containing nucleotide triphosphate hydrolases"/>
    <property type="match status" value="1"/>
</dbReference>
<keyword evidence="7 11" id="KW-1133">Transmembrane helix</keyword>
<dbReference type="Proteomes" id="UP000186015">
    <property type="component" value="Unassembled WGS sequence"/>
</dbReference>
<keyword evidence="2" id="KW-0813">Transport</keyword>
<reference evidence="13 14" key="1">
    <citation type="submission" date="2016-10" db="EMBL/GenBank/DDBJ databases">
        <authorList>
            <person name="de Groot N.N."/>
        </authorList>
    </citation>
    <scope>NUCLEOTIDE SEQUENCE [LARGE SCALE GENOMIC DNA]</scope>
    <source>
        <strain evidence="13 14">KH2T6</strain>
    </source>
</reference>
<evidence type="ECO:0000256" key="4">
    <source>
        <dbReference type="ARBA" id="ARBA00022692"/>
    </source>
</evidence>
<dbReference type="FunFam" id="3.40.50.300:FF:000032">
    <property type="entry name" value="Export ABC transporter ATP-binding protein"/>
    <property type="match status" value="1"/>
</dbReference>
<dbReference type="AlphaFoldDB" id="A0A1H7MD91"/>
<comment type="subcellular location">
    <subcellularLocation>
        <location evidence="1">Cell inner membrane</location>
        <topology evidence="1">Multi-pass membrane protein</topology>
    </subcellularLocation>
</comment>
<dbReference type="Pfam" id="PF02687">
    <property type="entry name" value="FtsX"/>
    <property type="match status" value="1"/>
</dbReference>
<dbReference type="GO" id="GO:0016887">
    <property type="term" value="F:ATP hydrolysis activity"/>
    <property type="evidence" value="ECO:0007669"/>
    <property type="project" value="InterPro"/>
</dbReference>
<name>A0A1H7MD91_RUMAL</name>
<feature type="transmembrane region" description="Helical" evidence="11">
    <location>
        <begin position="971"/>
        <end position="993"/>
    </location>
</feature>
<dbReference type="OrthoDB" id="2079174at2"/>
<evidence type="ECO:0000256" key="3">
    <source>
        <dbReference type="ARBA" id="ARBA00022475"/>
    </source>
</evidence>
<keyword evidence="8 11" id="KW-0472">Membrane</keyword>
<protein>
    <submittedName>
        <fullName evidence="13">Putative ABC transport system permease protein</fullName>
    </submittedName>
</protein>
<sequence length="1010" mass="110739">MLSLNNITKDYEVGDSKVNALRGVSIDFRENEFVSILGQSGCGKTTLLNIIGGLDRYTSGDLNINGKSTKDFKDADWDSYRNHSIGFVFQSYNLIPHQTVLANVELALTLSGVSKGERRKRAVEALEQVGLGDQLNKKPNQMSGGQMQRVAIARALVNDPDILLADEPTGALDTETSVQIMEILKKISKNKLIIMVTHNPELAEQYSSRIIRLLDGKVTDDTDPFKANIKADKKSASEKKAERKKLKTSMNFLTALSLSRNNLMTKKARTLLTSFAGSIGIIGIALILSISNGVQIYIDQVQSDTLSTFPLTIEKTTTSLSEIMDTMAEARDAEPDHDMDKVYSQNQMAQMINTLMQETKVNDLEKFKTFLDSNDEIKSLTTDIKYSYATKLNVFKADTSDGVYQVNPSQVLLDMGYLSDTQMMGMSMSSSMGMGSMDVWSEMLENDDLINAQYDVVAGRMPENYQEVVLIIDKHNEINDYILYSLGLLDPSEINGIVRRAVMGEDVKLKNEQHSYTYDELLDLDFMVVPSTDLYRKKDGIWEDMKEDEAYMTDVVNNGLKVSVVGIIRPNEDATATSLNGGIAYKHELMEYLVNEVKNSEIVKDQQASPDIDVFTGLKFKPENPEPEDENTNEENPTSAETADSTQVDKTDLMAGLTDEQKAALMQGQKPEGMSDEDFAALMSQMPSEVPASAQQAQLTDEQLAALMAGQLPEGMTEEEAAALMAQGGTQQQMSDLTNMGMDAMSGLDMSALQNGGSGSIMGGLTDQQKEFLASLTDEQLEMMQNMITESAKDNAEALANSGKYSTSTYDANMLTLGYATLESPSGINIYPKDFAAKERIVEIIDEYNKEADESSKIEYTDIVGKMMSSVTSIINAISYVLIAFVAISLIVSSIMIGIITYISVLERTKEIGILRSIGASKRDISRVFNAETVIVGFVAGVLGVGLSYLLTIPINMIIAHLTTVPMRASIPVAAAVILVAISIVLTLLAGLFPSRIAAKKDPVIALRTE</sequence>
<feature type="transmembrane region" description="Helical" evidence="11">
    <location>
        <begin position="270"/>
        <end position="290"/>
    </location>
</feature>
<dbReference type="InterPro" id="IPR027417">
    <property type="entry name" value="P-loop_NTPase"/>
</dbReference>
<dbReference type="SMART" id="SM00382">
    <property type="entry name" value="AAA"/>
    <property type="match status" value="1"/>
</dbReference>